<dbReference type="OrthoDB" id="7032304at2"/>
<evidence type="ECO:0000313" key="3">
    <source>
        <dbReference type="Proteomes" id="UP000055035"/>
    </source>
</evidence>
<sequence>MYKDLSYKKERFRTSLTPNALLLLLVLIWLAVFLPSLYFYKDSKLYYCMFSLCFLALILSAFIGSVSYSYMFLAVFLWLGFWMKMSLHLIFKYPYQEAIGYFSLKNDSFDPVLKVAMLGVLGVLLARALFYLLKLRQTVKINVEEYWPAPAWFQKNRPLIYSLLLLAVLALPIFNLEFQLVQTGLIPKTILFWPCNALIFWFLNIGFVLIILLAMGWELQRNDIRMFIVLYLLLLLEASFSSLSLISRSSFIFHVVPILFVYAFNRNKIMLSYQTILLLLALTGGLFCCSLYEVSVFRGYYYSGDFLPLNETRSVSLETAKDQTEGQKRKRFSSLEHHSPILGFLGESFNANSQPYIEKFAKVFGNLVVDRWLGMEGVMAVVSYPKKSIMLLKEALFRKQKLGEMDIYQDIAQSQYRHIDSSRFTFATLPGAIAFLYFSGSGLIVWMGMAFLTGLMMLGERSVFFMTQSNLLCAAYGVSIAYSIEQFGFSPIDVLKYYILVFAFFVMVFFLKNQSVNGNASWFVRTT</sequence>
<feature type="transmembrane region" description="Helical" evidence="1">
    <location>
        <begin position="159"/>
        <end position="178"/>
    </location>
</feature>
<gene>
    <name evidence="2" type="ORF">Ljor_0188</name>
</gene>
<feature type="transmembrane region" description="Helical" evidence="1">
    <location>
        <begin position="432"/>
        <end position="456"/>
    </location>
</feature>
<feature type="transmembrane region" description="Helical" evidence="1">
    <location>
        <begin position="224"/>
        <end position="240"/>
    </location>
</feature>
<feature type="transmembrane region" description="Helical" evidence="1">
    <location>
        <begin position="70"/>
        <end position="91"/>
    </location>
</feature>
<keyword evidence="1" id="KW-0812">Transmembrane</keyword>
<dbReference type="RefSeq" id="WP_058469774.1">
    <property type="nucleotide sequence ID" value="NZ_CAAAIC010000005.1"/>
</dbReference>
<evidence type="ECO:0000256" key="1">
    <source>
        <dbReference type="SAM" id="Phobius"/>
    </source>
</evidence>
<comment type="caution">
    <text evidence="2">The sequence shown here is derived from an EMBL/GenBank/DDBJ whole genome shotgun (WGS) entry which is preliminary data.</text>
</comment>
<feature type="transmembrane region" description="Helical" evidence="1">
    <location>
        <begin position="276"/>
        <end position="301"/>
    </location>
</feature>
<dbReference type="AlphaFoldDB" id="A0A0W0VFM4"/>
<proteinExistence type="predicted"/>
<accession>A0A0W0VFM4</accession>
<keyword evidence="1" id="KW-1133">Transmembrane helix</keyword>
<keyword evidence="3" id="KW-1185">Reference proteome</keyword>
<feature type="transmembrane region" description="Helical" evidence="1">
    <location>
        <begin position="463"/>
        <end position="482"/>
    </location>
</feature>
<feature type="transmembrane region" description="Helical" evidence="1">
    <location>
        <begin position="198"/>
        <end position="217"/>
    </location>
</feature>
<feature type="transmembrane region" description="Helical" evidence="1">
    <location>
        <begin position="494"/>
        <end position="511"/>
    </location>
</feature>
<dbReference type="EMBL" id="LNYJ01000003">
    <property type="protein sequence ID" value="KTD18965.1"/>
    <property type="molecule type" value="Genomic_DNA"/>
</dbReference>
<evidence type="ECO:0000313" key="2">
    <source>
        <dbReference type="EMBL" id="KTD18965.1"/>
    </source>
</evidence>
<reference evidence="2 3" key="1">
    <citation type="submission" date="2015-11" db="EMBL/GenBank/DDBJ databases">
        <title>Genomic analysis of 38 Legionella species identifies large and diverse effector repertoires.</title>
        <authorList>
            <person name="Burstein D."/>
            <person name="Amaro F."/>
            <person name="Zusman T."/>
            <person name="Lifshitz Z."/>
            <person name="Cohen O."/>
            <person name="Gilbert J.A."/>
            <person name="Pupko T."/>
            <person name="Shuman H.A."/>
            <person name="Segal G."/>
        </authorList>
    </citation>
    <scope>NUCLEOTIDE SEQUENCE [LARGE SCALE GENOMIC DNA]</scope>
    <source>
        <strain evidence="2 3">BL-540</strain>
    </source>
</reference>
<feature type="transmembrane region" description="Helical" evidence="1">
    <location>
        <begin position="44"/>
        <end position="63"/>
    </location>
</feature>
<keyword evidence="1" id="KW-0472">Membrane</keyword>
<feature type="transmembrane region" description="Helical" evidence="1">
    <location>
        <begin position="111"/>
        <end position="133"/>
    </location>
</feature>
<dbReference type="PATRIC" id="fig|456.5.peg.205"/>
<dbReference type="STRING" id="456.Ljor_0188"/>
<name>A0A0W0VFM4_9GAMM</name>
<feature type="transmembrane region" description="Helical" evidence="1">
    <location>
        <begin position="246"/>
        <end position="264"/>
    </location>
</feature>
<feature type="transmembrane region" description="Helical" evidence="1">
    <location>
        <begin position="20"/>
        <end position="38"/>
    </location>
</feature>
<dbReference type="Proteomes" id="UP000055035">
    <property type="component" value="Unassembled WGS sequence"/>
</dbReference>
<organism evidence="2 3">
    <name type="scientific">Legionella jordanis</name>
    <dbReference type="NCBI Taxonomy" id="456"/>
    <lineage>
        <taxon>Bacteria</taxon>
        <taxon>Pseudomonadati</taxon>
        <taxon>Pseudomonadota</taxon>
        <taxon>Gammaproteobacteria</taxon>
        <taxon>Legionellales</taxon>
        <taxon>Legionellaceae</taxon>
        <taxon>Legionella</taxon>
    </lineage>
</organism>
<protein>
    <submittedName>
        <fullName evidence="2">Uncharacterized protein</fullName>
    </submittedName>
</protein>